<evidence type="ECO:0000256" key="1">
    <source>
        <dbReference type="SAM" id="MobiDB-lite"/>
    </source>
</evidence>
<dbReference type="InterPro" id="IPR038765">
    <property type="entry name" value="Papain-like_cys_pep_sf"/>
</dbReference>
<proteinExistence type="predicted"/>
<keyword evidence="2" id="KW-1133">Transmembrane helix</keyword>
<dbReference type="InterPro" id="IPR025403">
    <property type="entry name" value="TgpA-like_C"/>
</dbReference>
<feature type="transmembrane region" description="Helical" evidence="2">
    <location>
        <begin position="7"/>
        <end position="25"/>
    </location>
</feature>
<dbReference type="RefSeq" id="WP_189152695.1">
    <property type="nucleotide sequence ID" value="NZ_BMNC01000001.1"/>
</dbReference>
<evidence type="ECO:0000313" key="5">
    <source>
        <dbReference type="Proteomes" id="UP000597656"/>
    </source>
</evidence>
<feature type="transmembrane region" description="Helical" evidence="2">
    <location>
        <begin position="188"/>
        <end position="209"/>
    </location>
</feature>
<dbReference type="Pfam" id="PF13559">
    <property type="entry name" value="DUF4129"/>
    <property type="match status" value="1"/>
</dbReference>
<dbReference type="PANTHER" id="PTHR42736">
    <property type="entry name" value="PROTEIN-GLUTAMINE GAMMA-GLUTAMYLTRANSFERASE"/>
    <property type="match status" value="1"/>
</dbReference>
<feature type="transmembrane region" description="Helical" evidence="2">
    <location>
        <begin position="60"/>
        <end position="79"/>
    </location>
</feature>
<keyword evidence="2" id="KW-0812">Transmembrane</keyword>
<evidence type="ECO:0000259" key="3">
    <source>
        <dbReference type="SMART" id="SM00460"/>
    </source>
</evidence>
<feature type="domain" description="Transglutaminase-like" evidence="3">
    <location>
        <begin position="425"/>
        <end position="498"/>
    </location>
</feature>
<keyword evidence="5" id="KW-1185">Reference proteome</keyword>
<feature type="transmembrane region" description="Helical" evidence="2">
    <location>
        <begin position="162"/>
        <end position="181"/>
    </location>
</feature>
<organism evidence="4 5">
    <name type="scientific">Lentzea pudingi</name>
    <dbReference type="NCBI Taxonomy" id="1789439"/>
    <lineage>
        <taxon>Bacteria</taxon>
        <taxon>Bacillati</taxon>
        <taxon>Actinomycetota</taxon>
        <taxon>Actinomycetes</taxon>
        <taxon>Pseudonocardiales</taxon>
        <taxon>Pseudonocardiaceae</taxon>
        <taxon>Lentzea</taxon>
    </lineage>
</organism>
<dbReference type="SMART" id="SM00460">
    <property type="entry name" value="TGc"/>
    <property type="match status" value="1"/>
</dbReference>
<comment type="caution">
    <text evidence="4">The sequence shown here is derived from an EMBL/GenBank/DDBJ whole genome shotgun (WGS) entry which is preliminary data.</text>
</comment>
<dbReference type="PANTHER" id="PTHR42736:SF1">
    <property type="entry name" value="PROTEIN-GLUTAMINE GAMMA-GLUTAMYLTRANSFERASE"/>
    <property type="match status" value="1"/>
</dbReference>
<dbReference type="Proteomes" id="UP000597656">
    <property type="component" value="Unassembled WGS sequence"/>
</dbReference>
<feature type="transmembrane region" description="Helical" evidence="2">
    <location>
        <begin position="138"/>
        <end position="156"/>
    </location>
</feature>
<gene>
    <name evidence="4" type="ORF">GCM10011609_02650</name>
</gene>
<evidence type="ECO:0000256" key="2">
    <source>
        <dbReference type="SAM" id="Phobius"/>
    </source>
</evidence>
<dbReference type="SUPFAM" id="SSF54001">
    <property type="entry name" value="Cysteine proteinases"/>
    <property type="match status" value="1"/>
</dbReference>
<feature type="region of interest" description="Disordered" evidence="1">
    <location>
        <begin position="504"/>
        <end position="542"/>
    </location>
</feature>
<dbReference type="Gene3D" id="3.10.620.30">
    <property type="match status" value="1"/>
</dbReference>
<accession>A0ABQ2HBQ0</accession>
<dbReference type="EMBL" id="BMNC01000001">
    <property type="protein sequence ID" value="GGM70438.1"/>
    <property type="molecule type" value="Genomic_DNA"/>
</dbReference>
<dbReference type="InterPro" id="IPR052901">
    <property type="entry name" value="Bact_TGase-like"/>
</dbReference>
<dbReference type="Pfam" id="PF01841">
    <property type="entry name" value="Transglut_core"/>
    <property type="match status" value="1"/>
</dbReference>
<reference evidence="5" key="1">
    <citation type="journal article" date="2019" name="Int. J. Syst. Evol. Microbiol.">
        <title>The Global Catalogue of Microorganisms (GCM) 10K type strain sequencing project: providing services to taxonomists for standard genome sequencing and annotation.</title>
        <authorList>
            <consortium name="The Broad Institute Genomics Platform"/>
            <consortium name="The Broad Institute Genome Sequencing Center for Infectious Disease"/>
            <person name="Wu L."/>
            <person name="Ma J."/>
        </authorList>
    </citation>
    <scope>NUCLEOTIDE SEQUENCE [LARGE SCALE GENOMIC DNA]</scope>
    <source>
        <strain evidence="5">CGMCC 4.7319</strain>
    </source>
</reference>
<feature type="transmembrane region" description="Helical" evidence="2">
    <location>
        <begin position="112"/>
        <end position="131"/>
    </location>
</feature>
<dbReference type="Pfam" id="PF11992">
    <property type="entry name" value="TgpA_N"/>
    <property type="match status" value="1"/>
</dbReference>
<keyword evidence="2" id="KW-0472">Membrane</keyword>
<dbReference type="InterPro" id="IPR002931">
    <property type="entry name" value="Transglutaminase-like"/>
</dbReference>
<evidence type="ECO:0000313" key="4">
    <source>
        <dbReference type="EMBL" id="GGM70438.1"/>
    </source>
</evidence>
<sequence>MRTRVGAWGVVAAAVVAGLLFAPVFSLGALILPLAGVAVVAVLADELVTRKPSVATWRPALVLVAGLVVVFEVVVARGVPGLGDFAVFGDGVLNGWRAALESTWPARPEPRLVLFVPVLVLLACVLGLELLRRNGPLLALLPSAGVLVLAQAFVAMKGADAVAWALAYGAVAGLVLGSAVLSRTTLRATAAAATAVALVAAGVLLPALGTPMSLHDEQKPPELPAALVNPLDEMGGRLADPEQAVFRVRSQAEVDRWTLAVFDRFDGVTWYRDNGFRALGAELPADPAVTVPTRLAHATIIRDAAAPLWLPTQSRTAAVTGLAPAVDPETGVLITAATTGTYELRWRAPQTRPEDYASYSLDAQSAGLSDVPEGLDALAKDAVGDAGPSFASALVMEKWFQDNYKVAEGDDLPTGRAYPQLLHFLTAAKRGTTEQFASAYVVLARLRGIPARLAVGFRDRGAEALDGDGHRVVRNKDAFAWPEIAVAGVGWVPLDPSGTVAAVKQDAAKPKPPEQQKIPDASDTIKQDQVQSTTPALPTPPAPESTDWWLITAIVLAALLLLAGLAVPLTKVLRRRTRRRGDPRKAVVGAAQEVHDVLREHGLPVTTGMTMREIARETADVLDPRVGHELSELGGVVDHALWSGRPPDSRHVERAWQVVGSVRKGVRVLPRKVRLRAAVAPARRR</sequence>
<feature type="transmembrane region" description="Helical" evidence="2">
    <location>
        <begin position="548"/>
        <end position="570"/>
    </location>
</feature>
<protein>
    <recommendedName>
        <fullName evidence="3">Transglutaminase-like domain-containing protein</fullName>
    </recommendedName>
</protein>
<dbReference type="InterPro" id="IPR021878">
    <property type="entry name" value="TgpA_N"/>
</dbReference>
<feature type="transmembrane region" description="Helical" evidence="2">
    <location>
        <begin position="31"/>
        <end position="48"/>
    </location>
</feature>
<name>A0ABQ2HBQ0_9PSEU</name>